<dbReference type="EMBL" id="MCFE01000340">
    <property type="protein sequence ID" value="ORX91124.1"/>
    <property type="molecule type" value="Genomic_DNA"/>
</dbReference>
<dbReference type="Proteomes" id="UP000193498">
    <property type="component" value="Unassembled WGS sequence"/>
</dbReference>
<dbReference type="AlphaFoldDB" id="A0A1Y1Y0H3"/>
<dbReference type="InParanoid" id="A0A1Y1Y0H3"/>
<evidence type="ECO:0000313" key="1">
    <source>
        <dbReference type="EMBL" id="ORX91124.1"/>
    </source>
</evidence>
<proteinExistence type="predicted"/>
<comment type="caution">
    <text evidence="1">The sequence shown here is derived from an EMBL/GenBank/DDBJ whole genome shotgun (WGS) entry which is preliminary data.</text>
</comment>
<name>A0A1Y1Y0H3_9FUNG</name>
<protein>
    <submittedName>
        <fullName evidence="1">Uncharacterized protein</fullName>
    </submittedName>
</protein>
<accession>A0A1Y1Y0H3</accession>
<evidence type="ECO:0000313" key="2">
    <source>
        <dbReference type="Proteomes" id="UP000193498"/>
    </source>
</evidence>
<sequence>MVISISSKLVGSPLAEQGMWWAQLITHGGEYSLMAFVMDCLTRVRHETAWRDECVRNNRSFR</sequence>
<gene>
    <name evidence="1" type="ORF">K493DRAFT_317485</name>
</gene>
<reference evidence="1 2" key="1">
    <citation type="submission" date="2016-07" db="EMBL/GenBank/DDBJ databases">
        <title>Pervasive Adenine N6-methylation of Active Genes in Fungi.</title>
        <authorList>
            <consortium name="DOE Joint Genome Institute"/>
            <person name="Mondo S.J."/>
            <person name="Dannebaum R.O."/>
            <person name="Kuo R.C."/>
            <person name="Labutti K."/>
            <person name="Haridas S."/>
            <person name="Kuo A."/>
            <person name="Salamov A."/>
            <person name="Ahrendt S.R."/>
            <person name="Lipzen A."/>
            <person name="Sullivan W."/>
            <person name="Andreopoulos W.B."/>
            <person name="Clum A."/>
            <person name="Lindquist E."/>
            <person name="Daum C."/>
            <person name="Ramamoorthy G.K."/>
            <person name="Gryganskyi A."/>
            <person name="Culley D."/>
            <person name="Magnuson J.K."/>
            <person name="James T.Y."/>
            <person name="O'Malley M.A."/>
            <person name="Stajich J.E."/>
            <person name="Spatafora J.W."/>
            <person name="Visel A."/>
            <person name="Grigoriev I.V."/>
        </authorList>
    </citation>
    <scope>NUCLEOTIDE SEQUENCE [LARGE SCALE GENOMIC DNA]</scope>
    <source>
        <strain evidence="1 2">CBS 931.73</strain>
    </source>
</reference>
<keyword evidence="2" id="KW-1185">Reference proteome</keyword>
<organism evidence="1 2">
    <name type="scientific">Basidiobolus meristosporus CBS 931.73</name>
    <dbReference type="NCBI Taxonomy" id="1314790"/>
    <lineage>
        <taxon>Eukaryota</taxon>
        <taxon>Fungi</taxon>
        <taxon>Fungi incertae sedis</taxon>
        <taxon>Zoopagomycota</taxon>
        <taxon>Entomophthoromycotina</taxon>
        <taxon>Basidiobolomycetes</taxon>
        <taxon>Basidiobolales</taxon>
        <taxon>Basidiobolaceae</taxon>
        <taxon>Basidiobolus</taxon>
    </lineage>
</organism>